<name>A0AA86J8U6_9BURK</name>
<dbReference type="GO" id="GO:0016747">
    <property type="term" value="F:acyltransferase activity, transferring groups other than amino-acyl groups"/>
    <property type="evidence" value="ECO:0007669"/>
    <property type="project" value="InterPro"/>
</dbReference>
<feature type="transmembrane region" description="Helical" evidence="1">
    <location>
        <begin position="40"/>
        <end position="61"/>
    </location>
</feature>
<evidence type="ECO:0000256" key="1">
    <source>
        <dbReference type="SAM" id="Phobius"/>
    </source>
</evidence>
<evidence type="ECO:0000259" key="2">
    <source>
        <dbReference type="Pfam" id="PF01757"/>
    </source>
</evidence>
<feature type="transmembrane region" description="Helical" evidence="1">
    <location>
        <begin position="81"/>
        <end position="98"/>
    </location>
</feature>
<accession>A0AA86J8U6</accession>
<dbReference type="Pfam" id="PF01757">
    <property type="entry name" value="Acyl_transf_3"/>
    <property type="match status" value="1"/>
</dbReference>
<dbReference type="InterPro" id="IPR002656">
    <property type="entry name" value="Acyl_transf_3_dom"/>
</dbReference>
<keyword evidence="4" id="KW-1185">Reference proteome</keyword>
<feature type="transmembrane region" description="Helical" evidence="1">
    <location>
        <begin position="271"/>
        <end position="288"/>
    </location>
</feature>
<protein>
    <submittedName>
        <fullName evidence="3">Acyltransferase</fullName>
    </submittedName>
</protein>
<evidence type="ECO:0000313" key="3">
    <source>
        <dbReference type="EMBL" id="BET27245.1"/>
    </source>
</evidence>
<keyword evidence="1" id="KW-0812">Transmembrane</keyword>
<dbReference type="RefSeq" id="WP_338284518.1">
    <property type="nucleotide sequence ID" value="NZ_AP028947.1"/>
</dbReference>
<keyword evidence="1" id="KW-1133">Transmembrane helix</keyword>
<proteinExistence type="predicted"/>
<dbReference type="AlphaFoldDB" id="A0AA86J8U6"/>
<feature type="transmembrane region" description="Helical" evidence="1">
    <location>
        <begin position="207"/>
        <end position="225"/>
    </location>
</feature>
<gene>
    <name evidence="3" type="ORF">RGQ30_27460</name>
</gene>
<dbReference type="InterPro" id="IPR050879">
    <property type="entry name" value="Acyltransferase_3"/>
</dbReference>
<feature type="transmembrane region" description="Helical" evidence="1">
    <location>
        <begin position="231"/>
        <end position="250"/>
    </location>
</feature>
<dbReference type="Proteomes" id="UP001329151">
    <property type="component" value="Chromosome"/>
</dbReference>
<dbReference type="GO" id="GO:0016020">
    <property type="term" value="C:membrane"/>
    <property type="evidence" value="ECO:0007669"/>
    <property type="project" value="TreeGrafter"/>
</dbReference>
<dbReference type="KEGG" id="lto:RGQ30_27460"/>
<dbReference type="GO" id="GO:0000271">
    <property type="term" value="P:polysaccharide biosynthetic process"/>
    <property type="evidence" value="ECO:0007669"/>
    <property type="project" value="TreeGrafter"/>
</dbReference>
<keyword evidence="3" id="KW-0012">Acyltransferase</keyword>
<dbReference type="PANTHER" id="PTHR23028:SF53">
    <property type="entry name" value="ACYL_TRANSF_3 DOMAIN-CONTAINING PROTEIN"/>
    <property type="match status" value="1"/>
</dbReference>
<keyword evidence="1" id="KW-0472">Membrane</keyword>
<feature type="domain" description="Acyltransferase 3" evidence="2">
    <location>
        <begin position="11"/>
        <end position="309"/>
    </location>
</feature>
<organism evidence="3 4">
    <name type="scientific">Limnobacter thiooxidans</name>
    <dbReference type="NCBI Taxonomy" id="131080"/>
    <lineage>
        <taxon>Bacteria</taxon>
        <taxon>Pseudomonadati</taxon>
        <taxon>Pseudomonadota</taxon>
        <taxon>Betaproteobacteria</taxon>
        <taxon>Burkholderiales</taxon>
        <taxon>Burkholderiaceae</taxon>
        <taxon>Limnobacter</taxon>
    </lineage>
</organism>
<dbReference type="EMBL" id="AP028947">
    <property type="protein sequence ID" value="BET27245.1"/>
    <property type="molecule type" value="Genomic_DNA"/>
</dbReference>
<feature type="transmembrane region" description="Helical" evidence="1">
    <location>
        <begin position="300"/>
        <end position="321"/>
    </location>
</feature>
<evidence type="ECO:0000313" key="4">
    <source>
        <dbReference type="Proteomes" id="UP001329151"/>
    </source>
</evidence>
<sequence>MSKPATNFQWNSLDGARALSIACVLACHLLPLGPKTFFDLNIAVGQFGMAIFFALSGFLIAHKLMTEKSLADFAVNRAVRIFPLLWLLLILSFAWRLPELEFKAVSSHFLVFVNNLPELYLRETEHLWSVCVEVHFYILAGLCFFLLRRSGLYLLVMVGVLLTLYRFQEQALFNTTTLFRLDELLIGLSVGLLWHSDNNIARQLKKILSSINPIFIMIALAAASMAPPHPVLFVLRPYIAAVLIGALIYNQQAGLSKLMSASCWQWLSKHAYALYIIHPFLLTTWLASGDKMTMYMKRPLLFLVLFGLAYFSTKYFEKFFIEMGKEWLRKRKTSVPKPFITPAPSAADSIIYKRHAKNTV</sequence>
<feature type="transmembrane region" description="Helical" evidence="1">
    <location>
        <begin position="152"/>
        <end position="167"/>
    </location>
</feature>
<dbReference type="PANTHER" id="PTHR23028">
    <property type="entry name" value="ACETYLTRANSFERASE"/>
    <property type="match status" value="1"/>
</dbReference>
<reference evidence="3 4" key="1">
    <citation type="submission" date="2023-10" db="EMBL/GenBank/DDBJ databases">
        <title>Complete Genome Sequence of Limnobacter thiooxidans CS-K2T, Isolated from freshwater lake sediments in Bavaria, Germany.</title>
        <authorList>
            <person name="Naruki M."/>
            <person name="Watanabe A."/>
            <person name="Warashina T."/>
            <person name="Morita T."/>
            <person name="Arakawa K."/>
        </authorList>
    </citation>
    <scope>NUCLEOTIDE SEQUENCE [LARGE SCALE GENOMIC DNA]</scope>
    <source>
        <strain evidence="3 4">CS-K2</strain>
    </source>
</reference>
<keyword evidence="3" id="KW-0808">Transferase</keyword>